<dbReference type="Proteomes" id="UP000654004">
    <property type="component" value="Unassembled WGS sequence"/>
</dbReference>
<proteinExistence type="inferred from homology"/>
<dbReference type="EMBL" id="BMQW01000001">
    <property type="protein sequence ID" value="GGP76232.1"/>
    <property type="molecule type" value="Genomic_DNA"/>
</dbReference>
<evidence type="ECO:0000313" key="5">
    <source>
        <dbReference type="Proteomes" id="UP000654004"/>
    </source>
</evidence>
<comment type="similarity">
    <text evidence="1">Belongs to the YciI family.</text>
</comment>
<keyword evidence="2" id="KW-0732">Signal</keyword>
<organism evidence="4 5">
    <name type="scientific">Shewanella ulleungensis</name>
    <dbReference type="NCBI Taxonomy" id="2282699"/>
    <lineage>
        <taxon>Bacteria</taxon>
        <taxon>Pseudomonadati</taxon>
        <taxon>Pseudomonadota</taxon>
        <taxon>Gammaproteobacteria</taxon>
        <taxon>Alteromonadales</taxon>
        <taxon>Shewanellaceae</taxon>
        <taxon>Shewanella</taxon>
    </lineage>
</organism>
<dbReference type="RefSeq" id="WP_188953135.1">
    <property type="nucleotide sequence ID" value="NZ_BMQW01000001.1"/>
</dbReference>
<dbReference type="Pfam" id="PF03795">
    <property type="entry name" value="YCII"/>
    <property type="match status" value="1"/>
</dbReference>
<feature type="chain" id="PRO_5045748405" description="YCII-related domain-containing protein" evidence="2">
    <location>
        <begin position="25"/>
        <end position="157"/>
    </location>
</feature>
<name>A0ABQ2QCY7_9GAMM</name>
<sequence length="157" mass="17414">MNVYTSTLTHFLLFSTMLSAPLMAQTEINPIYDQSRAEKVGADEYGMKRYVMAFLSRGPNLDRSKAEADELQRLHMSNIGRLAEEGKLVLAGPFLTDGKLRGIYIFDVETIEQAQQLTATDPAIKAGSLVMELVPWYGSAALMEINAIHNTLAKTLM</sequence>
<feature type="domain" description="YCII-related" evidence="3">
    <location>
        <begin position="64"/>
        <end position="136"/>
    </location>
</feature>
<accession>A0ABQ2QCY7</accession>
<evidence type="ECO:0000313" key="4">
    <source>
        <dbReference type="EMBL" id="GGP76232.1"/>
    </source>
</evidence>
<feature type="signal peptide" evidence="2">
    <location>
        <begin position="1"/>
        <end position="24"/>
    </location>
</feature>
<keyword evidence="5" id="KW-1185">Reference proteome</keyword>
<dbReference type="SUPFAM" id="SSF54909">
    <property type="entry name" value="Dimeric alpha+beta barrel"/>
    <property type="match status" value="1"/>
</dbReference>
<gene>
    <name evidence="4" type="ORF">GCM10009410_05780</name>
</gene>
<evidence type="ECO:0000256" key="2">
    <source>
        <dbReference type="SAM" id="SignalP"/>
    </source>
</evidence>
<comment type="caution">
    <text evidence="4">The sequence shown here is derived from an EMBL/GenBank/DDBJ whole genome shotgun (WGS) entry which is preliminary data.</text>
</comment>
<reference evidence="5" key="1">
    <citation type="journal article" date="2019" name="Int. J. Syst. Evol. Microbiol.">
        <title>The Global Catalogue of Microorganisms (GCM) 10K type strain sequencing project: providing services to taxonomists for standard genome sequencing and annotation.</title>
        <authorList>
            <consortium name="The Broad Institute Genomics Platform"/>
            <consortium name="The Broad Institute Genome Sequencing Center for Infectious Disease"/>
            <person name="Wu L."/>
            <person name="Ma J."/>
        </authorList>
    </citation>
    <scope>NUCLEOTIDE SEQUENCE [LARGE SCALE GENOMIC DNA]</scope>
    <source>
        <strain evidence="5">JCM 32305</strain>
    </source>
</reference>
<evidence type="ECO:0000256" key="1">
    <source>
        <dbReference type="ARBA" id="ARBA00007689"/>
    </source>
</evidence>
<dbReference type="InterPro" id="IPR005545">
    <property type="entry name" value="YCII"/>
</dbReference>
<dbReference type="Gene3D" id="3.30.70.1060">
    <property type="entry name" value="Dimeric alpha+beta barrel"/>
    <property type="match status" value="1"/>
</dbReference>
<dbReference type="InterPro" id="IPR011008">
    <property type="entry name" value="Dimeric_a/b-barrel"/>
</dbReference>
<protein>
    <recommendedName>
        <fullName evidence="3">YCII-related domain-containing protein</fullName>
    </recommendedName>
</protein>
<evidence type="ECO:0000259" key="3">
    <source>
        <dbReference type="Pfam" id="PF03795"/>
    </source>
</evidence>